<evidence type="ECO:0000313" key="2">
    <source>
        <dbReference type="EMBL" id="OGE54285.1"/>
    </source>
</evidence>
<feature type="region of interest" description="Disordered" evidence="1">
    <location>
        <begin position="368"/>
        <end position="391"/>
    </location>
</feature>
<dbReference type="RefSeq" id="XP_022489721.1">
    <property type="nucleotide sequence ID" value="XM_022630643.1"/>
</dbReference>
<dbReference type="GeneID" id="34575377"/>
<sequence>MFVNRQKAFMSRMFDNSVAINLPGPPSRRKHVCEMPRKMMVTYGSNDLNPQELRDVYVVARPDRWSHAFTDSGSPCYWSLYCDGHYYHIEKGDKSVRITLGDDDYSEQSQKKFIPNGPQMPPFIAYHFGKTDYSPQQIHGIAVWVIEQMVRDDLSETNYGHFVSGLAVRIICAPRNSTVLMGNMMQIWAQDQFLRAAGPDSVVPNGFYTGSRLVGPTQKIDTFRARKSLRHKVEIDARQLAVCWFDGLQGFIPSDIRETHRFIRGWKVATQSNITKTVESTLGLEKRTLRRSSNINEQPRMAVIIGLRDGAKIPKDLEEVHCFSSLYYIRSKRSMTEEEFLEEMKFIYGDDATVAALNAGFQNEAKRYLRKPRGQDANPSSGETQRSKDKAREIQRWDTLCPYENDLDRCAKGYGYQILIDMALVFPSAPGPYRRVKGEQ</sequence>
<name>A0A1F5LMC8_PENAI</name>
<accession>A0A1F5LMC8</accession>
<reference evidence="2 3" key="1">
    <citation type="journal article" date="2016" name="Sci. Rep.">
        <title>Penicillium arizonense, a new, genome sequenced fungal species, reveals a high chemical diversity in secreted metabolites.</title>
        <authorList>
            <person name="Grijseels S."/>
            <person name="Nielsen J.C."/>
            <person name="Randelovic M."/>
            <person name="Nielsen J."/>
            <person name="Nielsen K.F."/>
            <person name="Workman M."/>
            <person name="Frisvad J.C."/>
        </authorList>
    </citation>
    <scope>NUCLEOTIDE SEQUENCE [LARGE SCALE GENOMIC DNA]</scope>
    <source>
        <strain evidence="2 3">CBS 141311</strain>
    </source>
</reference>
<keyword evidence="3" id="KW-1185">Reference proteome</keyword>
<organism evidence="2 3">
    <name type="scientific">Penicillium arizonense</name>
    <dbReference type="NCBI Taxonomy" id="1835702"/>
    <lineage>
        <taxon>Eukaryota</taxon>
        <taxon>Fungi</taxon>
        <taxon>Dikarya</taxon>
        <taxon>Ascomycota</taxon>
        <taxon>Pezizomycotina</taxon>
        <taxon>Eurotiomycetes</taxon>
        <taxon>Eurotiomycetidae</taxon>
        <taxon>Eurotiales</taxon>
        <taxon>Aspergillaceae</taxon>
        <taxon>Penicillium</taxon>
    </lineage>
</organism>
<dbReference type="Proteomes" id="UP000177622">
    <property type="component" value="Unassembled WGS sequence"/>
</dbReference>
<comment type="caution">
    <text evidence="2">The sequence shown here is derived from an EMBL/GenBank/DDBJ whole genome shotgun (WGS) entry which is preliminary data.</text>
</comment>
<protein>
    <submittedName>
        <fullName evidence="2">Uncharacterized protein</fullName>
    </submittedName>
</protein>
<dbReference type="EMBL" id="LXJU01000006">
    <property type="protein sequence ID" value="OGE54285.1"/>
    <property type="molecule type" value="Genomic_DNA"/>
</dbReference>
<gene>
    <name evidence="2" type="ORF">PENARI_c006G11616</name>
</gene>
<dbReference type="OrthoDB" id="3495677at2759"/>
<dbReference type="AlphaFoldDB" id="A0A1F5LMC8"/>
<proteinExistence type="predicted"/>
<evidence type="ECO:0000256" key="1">
    <source>
        <dbReference type="SAM" id="MobiDB-lite"/>
    </source>
</evidence>
<evidence type="ECO:0000313" key="3">
    <source>
        <dbReference type="Proteomes" id="UP000177622"/>
    </source>
</evidence>